<name>A0ACC1NV33_9HYPO</name>
<protein>
    <submittedName>
        <fullName evidence="1">Uncharacterized protein</fullName>
    </submittedName>
</protein>
<comment type="caution">
    <text evidence="1">The sequence shown here is derived from an EMBL/GenBank/DDBJ whole genome shotgun (WGS) entry which is preliminary data.</text>
</comment>
<dbReference type="Proteomes" id="UP001143910">
    <property type="component" value="Unassembled WGS sequence"/>
</dbReference>
<organism evidence="1 2">
    <name type="scientific">Zarea fungicola</name>
    <dbReference type="NCBI Taxonomy" id="93591"/>
    <lineage>
        <taxon>Eukaryota</taxon>
        <taxon>Fungi</taxon>
        <taxon>Dikarya</taxon>
        <taxon>Ascomycota</taxon>
        <taxon>Pezizomycotina</taxon>
        <taxon>Sordariomycetes</taxon>
        <taxon>Hypocreomycetidae</taxon>
        <taxon>Hypocreales</taxon>
        <taxon>Cordycipitaceae</taxon>
        <taxon>Zarea</taxon>
    </lineage>
</organism>
<proteinExistence type="predicted"/>
<reference evidence="1" key="1">
    <citation type="submission" date="2022-08" db="EMBL/GenBank/DDBJ databases">
        <title>Genome Sequence of Lecanicillium fungicola.</title>
        <authorList>
            <person name="Buettner E."/>
        </authorList>
    </citation>
    <scope>NUCLEOTIDE SEQUENCE</scope>
    <source>
        <strain evidence="1">Babe33</strain>
    </source>
</reference>
<evidence type="ECO:0000313" key="2">
    <source>
        <dbReference type="Proteomes" id="UP001143910"/>
    </source>
</evidence>
<keyword evidence="2" id="KW-1185">Reference proteome</keyword>
<accession>A0ACC1NV33</accession>
<gene>
    <name evidence="1" type="ORF">NQ176_g1459</name>
</gene>
<sequence>MADATTSGGKKSLILNAFVMMCSGHQSPGLWRHPDDQSSRFDDTEHWVELAKLLESAKFHGIFIADVLGGYDVYSKSLEPAIVSGAQWPVTEPLAVVPAMAAATKNIGFGVTISTTYEQPYHLARRISTVDHLTKGRLGWNIVTSYLDSAARNMGRTEQLSHDERYAQAEEYMKVMYKLFQSSWRDDAIKLDRERGLYTDPELVRQINHEGKYFTVPGPHIVHPSPQRTPLLLQAGASKSGKLFAAQHAEAIFTSAHAPAACAKNIAEIRQTAKDVFGRDPRSIKVLALVTPILGRTEEEALAKYNDYKQYASLEGALSLFGGWTGMDLSAYGDEEELRQVESNAVKSTVEAYARFSPANSKWTKHTVAEHVSLGGNGPLFVGTASQVADSLETWVREADVDGFNLAYALFPQSFQDIIDLLIPELKKRGLFWDDYAVPGGTYRENFYGEAGQKHPKTEHVASTYQWRSDKSAAESPIPQ</sequence>
<evidence type="ECO:0000313" key="1">
    <source>
        <dbReference type="EMBL" id="KAJ2982331.1"/>
    </source>
</evidence>
<dbReference type="EMBL" id="JANJQO010000081">
    <property type="protein sequence ID" value="KAJ2982331.1"/>
    <property type="molecule type" value="Genomic_DNA"/>
</dbReference>